<protein>
    <submittedName>
        <fullName evidence="2">Uncharacterized protein</fullName>
    </submittedName>
</protein>
<feature type="region of interest" description="Disordered" evidence="1">
    <location>
        <begin position="50"/>
        <end position="106"/>
    </location>
</feature>
<name>A0A1H7XPG3_9BACT</name>
<evidence type="ECO:0000313" key="2">
    <source>
        <dbReference type="EMBL" id="SEM35524.1"/>
    </source>
</evidence>
<dbReference type="STRING" id="43775.SAMN04489760_11188"/>
<dbReference type="AlphaFoldDB" id="A0A1H7XPG3"/>
<organism evidence="2 3">
    <name type="scientific">Syntrophus gentianae</name>
    <dbReference type="NCBI Taxonomy" id="43775"/>
    <lineage>
        <taxon>Bacteria</taxon>
        <taxon>Pseudomonadati</taxon>
        <taxon>Thermodesulfobacteriota</taxon>
        <taxon>Syntrophia</taxon>
        <taxon>Syntrophales</taxon>
        <taxon>Syntrophaceae</taxon>
        <taxon>Syntrophus</taxon>
    </lineage>
</organism>
<sequence>MVRPIDGQHLILQTNAIEKLQQVHQQQSNIQQNYIEMQLQEEKKLAREVIQDSSETEKASIKERESDRRKKDSKRNRNLTKFEEDEREIEADMESEGKGNFINIKV</sequence>
<evidence type="ECO:0000256" key="1">
    <source>
        <dbReference type="SAM" id="MobiDB-lite"/>
    </source>
</evidence>
<reference evidence="2 3" key="1">
    <citation type="submission" date="2016-10" db="EMBL/GenBank/DDBJ databases">
        <authorList>
            <person name="de Groot N.N."/>
        </authorList>
    </citation>
    <scope>NUCLEOTIDE SEQUENCE [LARGE SCALE GENOMIC DNA]</scope>
    <source>
        <strain evidence="2 3">DSM 8423</strain>
    </source>
</reference>
<dbReference type="RefSeq" id="WP_093883429.1">
    <property type="nucleotide sequence ID" value="NZ_FOBS01000011.1"/>
</dbReference>
<feature type="compositionally biased region" description="Basic and acidic residues" evidence="1">
    <location>
        <begin position="50"/>
        <end position="70"/>
    </location>
</feature>
<dbReference type="Proteomes" id="UP000198744">
    <property type="component" value="Unassembled WGS sequence"/>
</dbReference>
<keyword evidence="3" id="KW-1185">Reference proteome</keyword>
<gene>
    <name evidence="2" type="ORF">SAMN04489760_11188</name>
</gene>
<dbReference type="EMBL" id="FOBS01000011">
    <property type="protein sequence ID" value="SEM35524.1"/>
    <property type="molecule type" value="Genomic_DNA"/>
</dbReference>
<accession>A0A1H7XPG3</accession>
<evidence type="ECO:0000313" key="3">
    <source>
        <dbReference type="Proteomes" id="UP000198744"/>
    </source>
</evidence>
<feature type="compositionally biased region" description="Acidic residues" evidence="1">
    <location>
        <begin position="83"/>
        <end position="94"/>
    </location>
</feature>
<proteinExistence type="predicted"/>